<reference evidence="4" key="1">
    <citation type="submission" date="2007-11" db="EMBL/GenBank/DDBJ databases">
        <title>Complete sequence of Petroga mobilis SJ95.</title>
        <authorList>
            <consortium name="US DOE Joint Genome Institute"/>
            <person name="Copeland A."/>
            <person name="Lucas S."/>
            <person name="Lapidus A."/>
            <person name="Barry K."/>
            <person name="Glavina del Rio T."/>
            <person name="Dalin E."/>
            <person name="Tice H."/>
            <person name="Pitluck S."/>
            <person name="Meincke L."/>
            <person name="Brettin T."/>
            <person name="Bruce D."/>
            <person name="Detter J.C."/>
            <person name="Han C."/>
            <person name="Kuske C.R."/>
            <person name="Schmutz J."/>
            <person name="Larimer F."/>
            <person name="Land M."/>
            <person name="Hauser L."/>
            <person name="Kyrpides N."/>
            <person name="Mikhailova N."/>
            <person name="Noll K."/>
            <person name="Richardson P."/>
        </authorList>
    </citation>
    <scope>NUCLEOTIDE SEQUENCE [LARGE SCALE GENOMIC DNA]</scope>
    <source>
        <strain evidence="4">SJ95</strain>
    </source>
</reference>
<dbReference type="AlphaFoldDB" id="A9BG67"/>
<evidence type="ECO:0000259" key="2">
    <source>
        <dbReference type="PROSITE" id="PS51371"/>
    </source>
</evidence>
<gene>
    <name evidence="4" type="ordered locus">Pmob_1104</name>
</gene>
<dbReference type="PROSITE" id="PS51671">
    <property type="entry name" value="ACT"/>
    <property type="match status" value="1"/>
</dbReference>
<keyword evidence="5" id="KW-1185">Reference proteome</keyword>
<dbReference type="STRING" id="403833.Pmob_1104"/>
<dbReference type="InterPro" id="IPR045865">
    <property type="entry name" value="ACT-like_dom_sf"/>
</dbReference>
<keyword evidence="1" id="KW-0129">CBS domain</keyword>
<dbReference type="EMBL" id="CP000879">
    <property type="protein sequence ID" value="ABX31823.1"/>
    <property type="molecule type" value="Genomic_DNA"/>
</dbReference>
<evidence type="ECO:0000259" key="3">
    <source>
        <dbReference type="PROSITE" id="PS51671"/>
    </source>
</evidence>
<feature type="domain" description="CBS" evidence="2">
    <location>
        <begin position="69"/>
        <end position="127"/>
    </location>
</feature>
<proteinExistence type="predicted"/>
<dbReference type="eggNOG" id="COG0517">
    <property type="taxonomic scope" value="Bacteria"/>
</dbReference>
<dbReference type="Gene3D" id="3.10.580.10">
    <property type="entry name" value="CBS-domain"/>
    <property type="match status" value="1"/>
</dbReference>
<feature type="domain" description="ACT" evidence="3">
    <location>
        <begin position="131"/>
        <end position="207"/>
    </location>
</feature>
<evidence type="ECO:0000256" key="1">
    <source>
        <dbReference type="PROSITE-ProRule" id="PRU00703"/>
    </source>
</evidence>
<dbReference type="InterPro" id="IPR046342">
    <property type="entry name" value="CBS_dom_sf"/>
</dbReference>
<dbReference type="Pfam" id="PF00571">
    <property type="entry name" value="CBS"/>
    <property type="match status" value="1"/>
</dbReference>
<dbReference type="SUPFAM" id="SSF55021">
    <property type="entry name" value="ACT-like"/>
    <property type="match status" value="1"/>
</dbReference>
<dbReference type="PROSITE" id="PS51371">
    <property type="entry name" value="CBS"/>
    <property type="match status" value="1"/>
</dbReference>
<dbReference type="HOGENOM" id="CLU_114937_0_0_0"/>
<accession>A9BG67</accession>
<evidence type="ECO:0000313" key="4">
    <source>
        <dbReference type="EMBL" id="ABX31823.1"/>
    </source>
</evidence>
<protein>
    <submittedName>
        <fullName evidence="4">Signal-transduction protein with CBS domains</fullName>
    </submittedName>
</protein>
<organism evidence="4 5">
    <name type="scientific">Petrotoga mobilis (strain DSM 10674 / SJ95)</name>
    <dbReference type="NCBI Taxonomy" id="403833"/>
    <lineage>
        <taxon>Bacteria</taxon>
        <taxon>Thermotogati</taxon>
        <taxon>Thermotogota</taxon>
        <taxon>Thermotogae</taxon>
        <taxon>Petrotogales</taxon>
        <taxon>Petrotogaceae</taxon>
        <taxon>Petrotoga</taxon>
    </lineage>
</organism>
<evidence type="ECO:0000313" key="5">
    <source>
        <dbReference type="Proteomes" id="UP000000789"/>
    </source>
</evidence>
<name>A9BG67_PETMO</name>
<sequence>MYVKLWQNDTFQAIEYTETLQKAFDKISSEEENLVVVRRDGTLYNLITFNDITTTFSSYGLDTKLIEILDPTDSFLFDTDLLEDALVLMLENRARVLPVVNNEMRPVGIFGLFEVLKAFKTISAIDETGTRALIKINDVPGELGKLLSIFANRKINLLSLMTAKISDEKRMISLKLGIKNIDLISDILDEENIEYEGIYEENGDKDR</sequence>
<dbReference type="SUPFAM" id="SSF54631">
    <property type="entry name" value="CBS-domain pair"/>
    <property type="match status" value="1"/>
</dbReference>
<dbReference type="InterPro" id="IPR000644">
    <property type="entry name" value="CBS_dom"/>
</dbReference>
<dbReference type="Proteomes" id="UP000000789">
    <property type="component" value="Chromosome"/>
</dbReference>
<dbReference type="InterPro" id="IPR002912">
    <property type="entry name" value="ACT_dom"/>
</dbReference>
<dbReference type="KEGG" id="pmo:Pmob_1104"/>